<evidence type="ECO:0000256" key="1">
    <source>
        <dbReference type="ARBA" id="ARBA00004651"/>
    </source>
</evidence>
<dbReference type="PANTHER" id="PTHR30482">
    <property type="entry name" value="HIGH-AFFINITY BRANCHED-CHAIN AMINO ACID TRANSPORT SYSTEM PERMEASE"/>
    <property type="match status" value="1"/>
</dbReference>
<feature type="transmembrane region" description="Helical" evidence="6">
    <location>
        <begin position="247"/>
        <end position="269"/>
    </location>
</feature>
<dbReference type="InterPro" id="IPR001851">
    <property type="entry name" value="ABC_transp_permease"/>
</dbReference>
<dbReference type="eggNOG" id="COG4177">
    <property type="taxonomic scope" value="Bacteria"/>
</dbReference>
<evidence type="ECO:0000256" key="5">
    <source>
        <dbReference type="ARBA" id="ARBA00023136"/>
    </source>
</evidence>
<dbReference type="GO" id="GO:0005886">
    <property type="term" value="C:plasma membrane"/>
    <property type="evidence" value="ECO:0007669"/>
    <property type="project" value="UniProtKB-SubCell"/>
</dbReference>
<reference evidence="7 8" key="1">
    <citation type="journal article" date="2007" name="Photosyn. Res.">
        <title>Complete nucleotide sequence of the freshwater unicellular cyanobacterium Synechococcus elongatus PCC 6301 chromosome: gene content and organization.</title>
        <authorList>
            <person name="Sugita C."/>
            <person name="Ogata K."/>
            <person name="Shikata M."/>
            <person name="Jikuya H."/>
            <person name="Takano J."/>
            <person name="Furumichi M."/>
            <person name="Kanehisa M."/>
            <person name="Omata T."/>
            <person name="Sugiura M."/>
            <person name="Sugita M."/>
        </authorList>
    </citation>
    <scope>NUCLEOTIDE SEQUENCE [LARGE SCALE GENOMIC DNA]</scope>
    <source>
        <strain evidence="8">ATCC 27144 / PCC 6301 / SAUG 1402/1</strain>
    </source>
</reference>
<dbReference type="KEGG" id="syc:syc2201_d"/>
<feature type="transmembrane region" description="Helical" evidence="6">
    <location>
        <begin position="196"/>
        <end position="214"/>
    </location>
</feature>
<dbReference type="Proteomes" id="UP000001175">
    <property type="component" value="Chromosome"/>
</dbReference>
<dbReference type="InterPro" id="IPR043428">
    <property type="entry name" value="LivM-like"/>
</dbReference>
<dbReference type="PANTHER" id="PTHR30482:SF10">
    <property type="entry name" value="HIGH-AFFINITY BRANCHED-CHAIN AMINO ACID TRANSPORT PROTEIN BRAE"/>
    <property type="match status" value="1"/>
</dbReference>
<feature type="transmembrane region" description="Helical" evidence="6">
    <location>
        <begin position="132"/>
        <end position="151"/>
    </location>
</feature>
<keyword evidence="5 6" id="KW-0472">Membrane</keyword>
<evidence type="ECO:0000256" key="4">
    <source>
        <dbReference type="ARBA" id="ARBA00022989"/>
    </source>
</evidence>
<feature type="transmembrane region" description="Helical" evidence="6">
    <location>
        <begin position="163"/>
        <end position="184"/>
    </location>
</feature>
<dbReference type="RefSeq" id="WP_011244511.1">
    <property type="nucleotide sequence ID" value="NC_006576.1"/>
</dbReference>
<evidence type="ECO:0000313" key="8">
    <source>
        <dbReference type="Proteomes" id="UP000001175"/>
    </source>
</evidence>
<accession>A0A0H3K5C5</accession>
<comment type="subcellular location">
    <subcellularLocation>
        <location evidence="1">Cell membrane</location>
        <topology evidence="1">Multi-pass membrane protein</topology>
    </subcellularLocation>
</comment>
<keyword evidence="2" id="KW-1003">Cell membrane</keyword>
<gene>
    <name evidence="7" type="primary">natC</name>
    <name evidence="7" type="ordered locus">syc2201_d</name>
</gene>
<keyword evidence="3 6" id="KW-0812">Transmembrane</keyword>
<name>A0A0H3K5C5_SYNP6</name>
<dbReference type="Pfam" id="PF02653">
    <property type="entry name" value="BPD_transp_2"/>
    <property type="match status" value="1"/>
</dbReference>
<protein>
    <submittedName>
        <fullName evidence="7">ABC-type Nat permease for neutral amino acids</fullName>
    </submittedName>
</protein>
<dbReference type="GO" id="GO:0015658">
    <property type="term" value="F:branched-chain amino acid transmembrane transporter activity"/>
    <property type="evidence" value="ECO:0007669"/>
    <property type="project" value="InterPro"/>
</dbReference>
<sequence>MIGYIILLVCTIALFALFYVGLNLHWGYTGLLNFGHVAFLLIGAYSVSLLAQQGWPLWLAAIAGVTLAALLGLVMGVASLRLSQDYLGIVTVGLAEVLRIFVQNETGLTQGSFGVQAYPIILQGWEPPIWQTHLLVVGLLAIAAWGYWQLWQWWRSSASRGKHWLAIVALGSSLIVLPPAALGLADYERYPRSGQMLLLLGALWLTVAAVDRLVRSPWGRVLKAIREDETVAIALGKNVLSYKLQSLALGGAIAGLAGVFYAWQLTAIYPDNFRPQLTFDVWTMLVLGGTAHRFGPVLGAAVFWLYDSLTRFLLPAILPLDGSQIGALRIALVGLLLMALMIWRPQGILGRREELSLGR</sequence>
<feature type="transmembrane region" description="Helical" evidence="6">
    <location>
        <begin position="281"/>
        <end position="306"/>
    </location>
</feature>
<dbReference type="EMBL" id="AP008231">
    <property type="protein sequence ID" value="BAD80391.1"/>
    <property type="molecule type" value="Genomic_DNA"/>
</dbReference>
<dbReference type="AlphaFoldDB" id="A0A0H3K5C5"/>
<feature type="transmembrane region" description="Helical" evidence="6">
    <location>
        <begin position="326"/>
        <end position="343"/>
    </location>
</feature>
<feature type="transmembrane region" description="Helical" evidence="6">
    <location>
        <begin position="6"/>
        <end position="24"/>
    </location>
</feature>
<dbReference type="CDD" id="cd06581">
    <property type="entry name" value="TM_PBP1_LivM_like"/>
    <property type="match status" value="1"/>
</dbReference>
<organism evidence="7 8">
    <name type="scientific">Synechococcus sp. (strain ATCC 27144 / PCC 6301 / SAUG 1402/1)</name>
    <name type="common">Anacystis nidulans</name>
    <dbReference type="NCBI Taxonomy" id="269084"/>
    <lineage>
        <taxon>Bacteria</taxon>
        <taxon>Bacillati</taxon>
        <taxon>Cyanobacteriota</taxon>
        <taxon>Cyanophyceae</taxon>
        <taxon>Synechococcales</taxon>
        <taxon>Synechococcaceae</taxon>
        <taxon>Synechococcus</taxon>
    </lineage>
</organism>
<keyword evidence="4 6" id="KW-1133">Transmembrane helix</keyword>
<evidence type="ECO:0000256" key="3">
    <source>
        <dbReference type="ARBA" id="ARBA00022692"/>
    </source>
</evidence>
<feature type="transmembrane region" description="Helical" evidence="6">
    <location>
        <begin position="31"/>
        <end position="51"/>
    </location>
</feature>
<evidence type="ECO:0000256" key="6">
    <source>
        <dbReference type="SAM" id="Phobius"/>
    </source>
</evidence>
<evidence type="ECO:0000313" key="7">
    <source>
        <dbReference type="EMBL" id="BAD80391.1"/>
    </source>
</evidence>
<evidence type="ECO:0000256" key="2">
    <source>
        <dbReference type="ARBA" id="ARBA00022475"/>
    </source>
</evidence>
<proteinExistence type="predicted"/>
<feature type="transmembrane region" description="Helical" evidence="6">
    <location>
        <begin position="57"/>
        <end position="78"/>
    </location>
</feature>